<keyword evidence="5" id="KW-0472">Membrane</keyword>
<dbReference type="Pfam" id="PF00560">
    <property type="entry name" value="LRR_1"/>
    <property type="match status" value="1"/>
</dbReference>
<accession>A0A2G8L6U3</accession>
<dbReference type="SMART" id="SM00365">
    <property type="entry name" value="LRR_SD22"/>
    <property type="match status" value="6"/>
</dbReference>
<dbReference type="PROSITE" id="PS51450">
    <property type="entry name" value="LRR"/>
    <property type="match status" value="4"/>
</dbReference>
<dbReference type="InterPro" id="IPR003591">
    <property type="entry name" value="Leu-rich_rpt_typical-subtyp"/>
</dbReference>
<evidence type="ECO:0000256" key="1">
    <source>
        <dbReference type="ARBA" id="ARBA00022614"/>
    </source>
</evidence>
<dbReference type="InterPro" id="IPR001611">
    <property type="entry name" value="Leu-rich_rpt"/>
</dbReference>
<protein>
    <submittedName>
        <fullName evidence="6">Uncharacterized protein</fullName>
    </submittedName>
</protein>
<dbReference type="EMBL" id="MRZV01000192">
    <property type="protein sequence ID" value="PIK55991.1"/>
    <property type="molecule type" value="Genomic_DNA"/>
</dbReference>
<dbReference type="InterPro" id="IPR032675">
    <property type="entry name" value="LRR_dom_sf"/>
</dbReference>
<evidence type="ECO:0000313" key="7">
    <source>
        <dbReference type="Proteomes" id="UP000230750"/>
    </source>
</evidence>
<feature type="transmembrane region" description="Helical" evidence="5">
    <location>
        <begin position="600"/>
        <end position="623"/>
    </location>
</feature>
<dbReference type="PRINTS" id="PR00019">
    <property type="entry name" value="LEURICHRPT"/>
</dbReference>
<feature type="non-terminal residue" evidence="6">
    <location>
        <position position="1"/>
    </location>
</feature>
<keyword evidence="1" id="KW-0433">Leucine-rich repeat</keyword>
<proteinExistence type="predicted"/>
<dbReference type="SMART" id="SM00369">
    <property type="entry name" value="LRR_TYP"/>
    <property type="match status" value="11"/>
</dbReference>
<evidence type="ECO:0000256" key="4">
    <source>
        <dbReference type="ARBA" id="ARBA00023180"/>
    </source>
</evidence>
<dbReference type="Pfam" id="PF13855">
    <property type="entry name" value="LRR_8"/>
    <property type="match status" value="4"/>
</dbReference>
<dbReference type="OrthoDB" id="676979at2759"/>
<keyword evidence="5" id="KW-1133">Transmembrane helix</keyword>
<evidence type="ECO:0000313" key="6">
    <source>
        <dbReference type="EMBL" id="PIK55991.1"/>
    </source>
</evidence>
<keyword evidence="4" id="KW-0325">Glycoprotein</keyword>
<dbReference type="Proteomes" id="UP000230750">
    <property type="component" value="Unassembled WGS sequence"/>
</dbReference>
<organism evidence="6 7">
    <name type="scientific">Stichopus japonicus</name>
    <name type="common">Sea cucumber</name>
    <dbReference type="NCBI Taxonomy" id="307972"/>
    <lineage>
        <taxon>Eukaryota</taxon>
        <taxon>Metazoa</taxon>
        <taxon>Echinodermata</taxon>
        <taxon>Eleutherozoa</taxon>
        <taxon>Echinozoa</taxon>
        <taxon>Holothuroidea</taxon>
        <taxon>Aspidochirotacea</taxon>
        <taxon>Aspidochirotida</taxon>
        <taxon>Stichopodidae</taxon>
        <taxon>Apostichopus</taxon>
    </lineage>
</organism>
<dbReference type="FunFam" id="3.80.10.10:FF:000770">
    <property type="entry name" value="Uncharacterized protein"/>
    <property type="match status" value="1"/>
</dbReference>
<dbReference type="PANTHER" id="PTHR24369">
    <property type="entry name" value="ANTIGEN BSP, PUTATIVE-RELATED"/>
    <property type="match status" value="1"/>
</dbReference>
<dbReference type="PANTHER" id="PTHR24369:SF210">
    <property type="entry name" value="CHAOPTIN-RELATED"/>
    <property type="match status" value="1"/>
</dbReference>
<evidence type="ECO:0000256" key="3">
    <source>
        <dbReference type="ARBA" id="ARBA00022737"/>
    </source>
</evidence>
<keyword evidence="7" id="KW-1185">Reference proteome</keyword>
<keyword evidence="3" id="KW-0677">Repeat</keyword>
<gene>
    <name evidence="6" type="ORF">BSL78_07084</name>
</gene>
<dbReference type="SMART" id="SM01411">
    <property type="entry name" value="Ephrin_rec_like"/>
    <property type="match status" value="2"/>
</dbReference>
<evidence type="ECO:0000256" key="5">
    <source>
        <dbReference type="SAM" id="Phobius"/>
    </source>
</evidence>
<dbReference type="Gene3D" id="3.80.10.10">
    <property type="entry name" value="Ribonuclease Inhibitor"/>
    <property type="match status" value="4"/>
</dbReference>
<reference evidence="6 7" key="1">
    <citation type="journal article" date="2017" name="PLoS Biol.">
        <title>The sea cucumber genome provides insights into morphological evolution and visceral regeneration.</title>
        <authorList>
            <person name="Zhang X."/>
            <person name="Sun L."/>
            <person name="Yuan J."/>
            <person name="Sun Y."/>
            <person name="Gao Y."/>
            <person name="Zhang L."/>
            <person name="Li S."/>
            <person name="Dai H."/>
            <person name="Hamel J.F."/>
            <person name="Liu C."/>
            <person name="Yu Y."/>
            <person name="Liu S."/>
            <person name="Lin W."/>
            <person name="Guo K."/>
            <person name="Jin S."/>
            <person name="Xu P."/>
            <person name="Storey K.B."/>
            <person name="Huan P."/>
            <person name="Zhang T."/>
            <person name="Zhou Y."/>
            <person name="Zhang J."/>
            <person name="Lin C."/>
            <person name="Li X."/>
            <person name="Xing L."/>
            <person name="Huo D."/>
            <person name="Sun M."/>
            <person name="Wang L."/>
            <person name="Mercier A."/>
            <person name="Li F."/>
            <person name="Yang H."/>
            <person name="Xiang J."/>
        </authorList>
    </citation>
    <scope>NUCLEOTIDE SEQUENCE [LARGE SCALE GENOMIC DNA]</scope>
    <source>
        <strain evidence="6">Shaxun</strain>
        <tissue evidence="6">Muscle</tissue>
    </source>
</reference>
<keyword evidence="2" id="KW-0732">Signal</keyword>
<dbReference type="AlphaFoldDB" id="A0A2G8L6U3"/>
<name>A0A2G8L6U3_STIJA</name>
<comment type="caution">
    <text evidence="6">The sequence shown here is derived from an EMBL/GenBank/DDBJ whole genome shotgun (WGS) entry which is preliminary data.</text>
</comment>
<keyword evidence="5" id="KW-0812">Transmembrane</keyword>
<sequence>LLQKNNLETIQDHSFRGLSRLQLLDLSKNRLQSLPTNIFADLSSLQDLDLTYNELKVMHKSCFEGLLSLEILRLQTNKIKLLDKGNFGGLPKLIILLLNLNEIRTLPSGVFDGLRSLQRLELSGNKLQTLPTKLFADISTLEVLYLDNNSITSLPNDCFYGLSNLTKLKLNINELQSIPAQLFRGLNHLKKLFLNNNKIRFLHVGSFEGLSSLDFLDLADNNISELVPGLFNQTVGYTLTTLFLQKNNLKVIHREAFFGLNKLQFLCLYSNHIDTIEDNAFSLAELQYIYMFQNDLTNITGNPFESKVLKQLHIYLNKISQIEDRSLMGIPYKTTVYLSCDFLLVLPKNSKHDKIKCASASTAPSISAGGSLDIGVALGKDGFNCTLYDYDFDCSPCGIGTYGDTITGGCHSCPIGGFYEDQIAQTMTSHNGQIPCKLCNEGTYVKEGQGTSAKDCEVCPEGTRQDIHAGFRACSCKDDYARTDRYGPCYLCLERGLNCSQDFQALLPGFMWNWTIPGANLSNYKQFVANLQTIDDPLTLPANYTEEIPRIFICPRKKSCANNHNSIEGNCAKGYKGWLCTNCEAGYYSVLTSCVPCPRLAILIAESCVFFFVCALACFLLTWQTKRKAEKGRHARHLLMLSLQE</sequence>
<dbReference type="STRING" id="307972.A0A2G8L6U3"/>
<evidence type="ECO:0000256" key="2">
    <source>
        <dbReference type="ARBA" id="ARBA00022729"/>
    </source>
</evidence>
<dbReference type="SUPFAM" id="SSF52058">
    <property type="entry name" value="L domain-like"/>
    <property type="match status" value="2"/>
</dbReference>
<dbReference type="InterPro" id="IPR050541">
    <property type="entry name" value="LRR_TM_domain-containing"/>
</dbReference>
<dbReference type="GO" id="GO:0005886">
    <property type="term" value="C:plasma membrane"/>
    <property type="evidence" value="ECO:0007669"/>
    <property type="project" value="TreeGrafter"/>
</dbReference>